<dbReference type="AlphaFoldDB" id="A0AAV9U4X8"/>
<keyword evidence="2" id="KW-1185">Reference proteome</keyword>
<protein>
    <submittedName>
        <fullName evidence="1">Uncharacterized protein</fullName>
    </submittedName>
</protein>
<evidence type="ECO:0000313" key="1">
    <source>
        <dbReference type="EMBL" id="KAK6335723.1"/>
    </source>
</evidence>
<gene>
    <name evidence="1" type="ORF">TWF730_003101</name>
</gene>
<name>A0AAV9U4X8_9PEZI</name>
<comment type="caution">
    <text evidence="1">The sequence shown here is derived from an EMBL/GenBank/DDBJ whole genome shotgun (WGS) entry which is preliminary data.</text>
</comment>
<proteinExistence type="predicted"/>
<dbReference type="Proteomes" id="UP001373714">
    <property type="component" value="Unassembled WGS sequence"/>
</dbReference>
<organism evidence="1 2">
    <name type="scientific">Orbilia blumenaviensis</name>
    <dbReference type="NCBI Taxonomy" id="1796055"/>
    <lineage>
        <taxon>Eukaryota</taxon>
        <taxon>Fungi</taxon>
        <taxon>Dikarya</taxon>
        <taxon>Ascomycota</taxon>
        <taxon>Pezizomycotina</taxon>
        <taxon>Orbiliomycetes</taxon>
        <taxon>Orbiliales</taxon>
        <taxon>Orbiliaceae</taxon>
        <taxon>Orbilia</taxon>
    </lineage>
</organism>
<reference evidence="1 2" key="1">
    <citation type="submission" date="2019-10" db="EMBL/GenBank/DDBJ databases">
        <authorList>
            <person name="Palmer J.M."/>
        </authorList>
    </citation>
    <scope>NUCLEOTIDE SEQUENCE [LARGE SCALE GENOMIC DNA]</scope>
    <source>
        <strain evidence="1 2">TWF730</strain>
    </source>
</reference>
<evidence type="ECO:0000313" key="2">
    <source>
        <dbReference type="Proteomes" id="UP001373714"/>
    </source>
</evidence>
<accession>A0AAV9U4X8</accession>
<dbReference type="EMBL" id="JAVHNS010000014">
    <property type="protein sequence ID" value="KAK6335723.1"/>
    <property type="molecule type" value="Genomic_DNA"/>
</dbReference>
<sequence length="500" mass="55687">MATPGDIGGGKGNHKVLPFVISSEYGGLPPAKLSLWKEQPRCWFPVLDQDLNPSVRFRYAIRNSGIHIMAIRKLDHPDRKYSEKPLKPQFGRISSLVFGKPPDAGPILYNAKKVAIDPRRPAEGRCLRLDFRTLDGGLVFGVEIPEAEASTTRALASDARLALDELLNVRTQILASQNKEGSIWLRLETSQLFGPDDDPLTILWSSKNMWLGVNERVLPWADSGDLGVIGRLADESPSNSLTSTPNHQVLFPPLEFAKSPILGKQQPAGFGPHFEAAPLEAIWKSEKSDVAPKASEVVAASDTIFTDLGTSISSVIAFYWEPRVQNWTRIVPASAEASFSLSLNFQLLPDGIELGLLHQVPVPQCNIEPSRNRVMQLLGSIKWYTGDKLSNVPYHIRMRDDGKDSQLPVFYINLPELFEMKTAGRGGQIFDSMIDVAHQIFIEAKTKTERKSLCDRWICIKTTNTQNQDLVMEILQCKDSAYFLCSSTAVPRRPRITSRE</sequence>